<keyword evidence="8" id="KW-1185">Reference proteome</keyword>
<keyword evidence="3" id="KW-0547">Nucleotide-binding</keyword>
<evidence type="ECO:0000313" key="7">
    <source>
        <dbReference type="EMBL" id="KAK0399686.1"/>
    </source>
</evidence>
<proteinExistence type="predicted"/>
<accession>A0AA39H6M6</accession>
<dbReference type="PROSITE" id="PS51420">
    <property type="entry name" value="RHO"/>
    <property type="match status" value="1"/>
</dbReference>
<evidence type="ECO:0000256" key="4">
    <source>
        <dbReference type="ARBA" id="ARBA00022801"/>
    </source>
</evidence>
<reference evidence="7" key="1">
    <citation type="submission" date="2023-06" db="EMBL/GenBank/DDBJ databases">
        <title>Genomic analysis of the entomopathogenic nematode Steinernema hermaphroditum.</title>
        <authorList>
            <person name="Schwarz E.M."/>
            <person name="Heppert J.K."/>
            <person name="Baniya A."/>
            <person name="Schwartz H.T."/>
            <person name="Tan C.-H."/>
            <person name="Antoshechkin I."/>
            <person name="Sternberg P.W."/>
            <person name="Goodrich-Blair H."/>
            <person name="Dillman A.R."/>
        </authorList>
    </citation>
    <scope>NUCLEOTIDE SEQUENCE</scope>
    <source>
        <strain evidence="7">PS9179</strain>
        <tissue evidence="7">Whole animal</tissue>
    </source>
</reference>
<keyword evidence="6" id="KW-0472">Membrane</keyword>
<dbReference type="GO" id="GO:0061118">
    <property type="term" value="P:regulation of positive chemotaxis to cAMP"/>
    <property type="evidence" value="ECO:0007669"/>
    <property type="project" value="UniProtKB-ARBA"/>
</dbReference>
<comment type="subcellular location">
    <subcellularLocation>
        <location evidence="1">Cell membrane</location>
    </subcellularLocation>
</comment>
<evidence type="ECO:0000313" key="8">
    <source>
        <dbReference type="Proteomes" id="UP001175271"/>
    </source>
</evidence>
<dbReference type="SMART" id="SM00176">
    <property type="entry name" value="RAN"/>
    <property type="match status" value="1"/>
</dbReference>
<keyword evidence="5" id="KW-0342">GTP-binding</keyword>
<protein>
    <submittedName>
        <fullName evidence="7">Uncharacterized protein</fullName>
    </submittedName>
</protein>
<dbReference type="PROSITE" id="PS51421">
    <property type="entry name" value="RAS"/>
    <property type="match status" value="1"/>
</dbReference>
<keyword evidence="2" id="KW-1003">Cell membrane</keyword>
<dbReference type="SUPFAM" id="SSF52540">
    <property type="entry name" value="P-loop containing nucleoside triphosphate hydrolases"/>
    <property type="match status" value="1"/>
</dbReference>
<evidence type="ECO:0000256" key="5">
    <source>
        <dbReference type="ARBA" id="ARBA00023134"/>
    </source>
</evidence>
<dbReference type="Proteomes" id="UP001175271">
    <property type="component" value="Unassembled WGS sequence"/>
</dbReference>
<dbReference type="Gene3D" id="3.40.50.300">
    <property type="entry name" value="P-loop containing nucleotide triphosphate hydrolases"/>
    <property type="match status" value="1"/>
</dbReference>
<evidence type="ECO:0000256" key="2">
    <source>
        <dbReference type="ARBA" id="ARBA00022475"/>
    </source>
</evidence>
<comment type="caution">
    <text evidence="7">The sequence shown here is derived from an EMBL/GenBank/DDBJ whole genome shotgun (WGS) entry which is preliminary data.</text>
</comment>
<dbReference type="GO" id="GO:0007165">
    <property type="term" value="P:signal transduction"/>
    <property type="evidence" value="ECO:0007669"/>
    <property type="project" value="InterPro"/>
</dbReference>
<evidence type="ECO:0000256" key="6">
    <source>
        <dbReference type="ARBA" id="ARBA00023136"/>
    </source>
</evidence>
<organism evidence="7 8">
    <name type="scientific">Steinernema hermaphroditum</name>
    <dbReference type="NCBI Taxonomy" id="289476"/>
    <lineage>
        <taxon>Eukaryota</taxon>
        <taxon>Metazoa</taxon>
        <taxon>Ecdysozoa</taxon>
        <taxon>Nematoda</taxon>
        <taxon>Chromadorea</taxon>
        <taxon>Rhabditida</taxon>
        <taxon>Tylenchina</taxon>
        <taxon>Panagrolaimomorpha</taxon>
        <taxon>Strongyloidoidea</taxon>
        <taxon>Steinernematidae</taxon>
        <taxon>Steinernema</taxon>
    </lineage>
</organism>
<dbReference type="PRINTS" id="PR00449">
    <property type="entry name" value="RASTRNSFRMNG"/>
</dbReference>
<gene>
    <name evidence="7" type="ORF">QR680_003162</name>
</gene>
<dbReference type="SMART" id="SM00175">
    <property type="entry name" value="RAB"/>
    <property type="match status" value="1"/>
</dbReference>
<keyword evidence="4" id="KW-0378">Hydrolase</keyword>
<dbReference type="PROSITE" id="PS51419">
    <property type="entry name" value="RAB"/>
    <property type="match status" value="1"/>
</dbReference>
<dbReference type="SMART" id="SM00174">
    <property type="entry name" value="RHO"/>
    <property type="match status" value="1"/>
</dbReference>
<dbReference type="Pfam" id="PF00071">
    <property type="entry name" value="Ras"/>
    <property type="match status" value="1"/>
</dbReference>
<evidence type="ECO:0000256" key="1">
    <source>
        <dbReference type="ARBA" id="ARBA00004236"/>
    </source>
</evidence>
<dbReference type="AlphaFoldDB" id="A0AA39H6M6"/>
<dbReference type="NCBIfam" id="TIGR00231">
    <property type="entry name" value="small_GTP"/>
    <property type="match status" value="1"/>
</dbReference>
<name>A0AA39H6M6_9BILA</name>
<dbReference type="FunFam" id="3.40.50.300:FF:001763">
    <property type="entry name" value="Ras family gtpase"/>
    <property type="match status" value="1"/>
</dbReference>
<dbReference type="InterPro" id="IPR005225">
    <property type="entry name" value="Small_GTP-bd"/>
</dbReference>
<sequence length="320" mass="35878">MLMNVIQCLHLCWGQCQEAVDKLSASLRRLDADPDRFPIFPSTLLARERTVVFAVTSKKRLVVIGDYHRLNRCGDIADMKEYKIVVVGNGGVGKSALTVQFVQGFFVENYDATIEDSYRKQVTIDGEQCRLEILDTAGTEQFTGMRDLYIKNGQGFVLVYSVNDSSSFRDLCNLRDMIFKVKGSARVPMIVVGNKNDLTQQRVVSNGTGRELAHSFGAQFIESSAKDNVNVPEIFCSVVRQINRIYGPDLKKVNKKRTHRKKKIGSSDQDRTDGCACAHPTVTVGYVCFFVLVSCGQIPRASSNIPPHYVHYIYGRNRSD</sequence>
<evidence type="ECO:0000256" key="3">
    <source>
        <dbReference type="ARBA" id="ARBA00022741"/>
    </source>
</evidence>
<dbReference type="GO" id="GO:0005525">
    <property type="term" value="F:GTP binding"/>
    <property type="evidence" value="ECO:0007669"/>
    <property type="project" value="UniProtKB-KW"/>
</dbReference>
<dbReference type="GO" id="GO:0003924">
    <property type="term" value="F:GTPase activity"/>
    <property type="evidence" value="ECO:0007669"/>
    <property type="project" value="InterPro"/>
</dbReference>
<dbReference type="EMBL" id="JAUCMV010000005">
    <property type="protein sequence ID" value="KAK0399686.1"/>
    <property type="molecule type" value="Genomic_DNA"/>
</dbReference>
<dbReference type="InterPro" id="IPR001806">
    <property type="entry name" value="Small_GTPase"/>
</dbReference>
<dbReference type="InterPro" id="IPR027417">
    <property type="entry name" value="P-loop_NTPase"/>
</dbReference>
<dbReference type="SMART" id="SM00173">
    <property type="entry name" value="RAS"/>
    <property type="match status" value="1"/>
</dbReference>
<dbReference type="GO" id="GO:0005886">
    <property type="term" value="C:plasma membrane"/>
    <property type="evidence" value="ECO:0007669"/>
    <property type="project" value="UniProtKB-SubCell"/>
</dbReference>
<dbReference type="InterPro" id="IPR020849">
    <property type="entry name" value="Small_GTPase_Ras-type"/>
</dbReference>
<dbReference type="PANTHER" id="PTHR24070">
    <property type="entry name" value="RAS, DI-RAS, AND RHEB FAMILY MEMBERS OF SMALL GTPASE SUPERFAMILY"/>
    <property type="match status" value="1"/>
</dbReference>